<dbReference type="Pfam" id="PF23827">
    <property type="entry name" value="DUF7197"/>
    <property type="match status" value="1"/>
</dbReference>
<dbReference type="RefSeq" id="YP_010776238.1">
    <property type="nucleotide sequence ID" value="NC_075034.1"/>
</dbReference>
<dbReference type="InterPro" id="IPR055621">
    <property type="entry name" value="DUF7197"/>
</dbReference>
<accession>A0A167RAY0</accession>
<organism evidence="2 3">
    <name type="scientific">Powai lake megavirus</name>
    <dbReference type="NCBI Taxonomy" id="1842663"/>
    <lineage>
        <taxon>Viruses</taxon>
        <taxon>Varidnaviria</taxon>
        <taxon>Bamfordvirae</taxon>
        <taxon>Nucleocytoviricota</taxon>
        <taxon>Megaviricetes</taxon>
        <taxon>Imitervirales</taxon>
        <taxon>Mimiviridae</taxon>
        <taxon>Megamimivirinae</taxon>
        <taxon>Megavirus</taxon>
        <taxon>Megavirus powaiense</taxon>
    </lineage>
</organism>
<evidence type="ECO:0000313" key="3">
    <source>
        <dbReference type="Proteomes" id="UP000241365"/>
    </source>
</evidence>
<dbReference type="EMBL" id="KU877344">
    <property type="protein sequence ID" value="ANB50487.1"/>
    <property type="molecule type" value="Genomic_DNA"/>
</dbReference>
<dbReference type="Proteomes" id="UP000241365">
    <property type="component" value="Segment"/>
</dbReference>
<protein>
    <submittedName>
        <fullName evidence="2">Uncharacterized protein</fullName>
    </submittedName>
</protein>
<dbReference type="KEGG" id="vg:80512849"/>
<name>A0A167RAY0_9VIRU</name>
<keyword evidence="3" id="KW-1185">Reference proteome</keyword>
<proteinExistence type="predicted"/>
<feature type="compositionally biased region" description="Polar residues" evidence="1">
    <location>
        <begin position="169"/>
        <end position="183"/>
    </location>
</feature>
<reference evidence="2 3" key="1">
    <citation type="journal article" date="2016" name="Genome Announc.">
        <title>Complete Genome Sequence of a New Megavirus Family Member Isolated from an Inland Water Lake for the First Time in India.</title>
        <authorList>
            <person name="Chatterjee A."/>
            <person name="Ali F."/>
            <person name="Bange D."/>
            <person name="Kondabagil K."/>
        </authorList>
    </citation>
    <scope>NUCLEOTIDE SEQUENCE [LARGE SCALE GENOMIC DNA]</scope>
    <source>
        <strain evidence="2">1</strain>
    </source>
</reference>
<feature type="region of interest" description="Disordered" evidence="1">
    <location>
        <begin position="162"/>
        <end position="188"/>
    </location>
</feature>
<dbReference type="GeneID" id="80512849"/>
<sequence>MNISDDFKSAINEKFTTKEQNILEKNKKFFSTNKKYITTMLKIIEGKSNISIRVLDWFVANYSKKNNTSYKINLNGKCLDFNVNIEYKNQLNAYSKQYFDPFCRKKKVVYGYRSKDGSEIINFISSIGQLNFFQWAIRNKIIWYVKRNLIKIEKDMKETSKLNKEKKLNSQSNTNKSDNTNNEYNDEADPIICSSDRINSLHISPNRKNSNTKTDSDTRNKRQQLSKSVYDYGIKKSNAPIKLDFE</sequence>
<evidence type="ECO:0000256" key="1">
    <source>
        <dbReference type="SAM" id="MobiDB-lite"/>
    </source>
</evidence>
<feature type="compositionally biased region" description="Polar residues" evidence="1">
    <location>
        <begin position="201"/>
        <end position="213"/>
    </location>
</feature>
<evidence type="ECO:0000313" key="2">
    <source>
        <dbReference type="EMBL" id="ANB50487.1"/>
    </source>
</evidence>
<feature type="region of interest" description="Disordered" evidence="1">
    <location>
        <begin position="201"/>
        <end position="226"/>
    </location>
</feature>